<proteinExistence type="predicted"/>
<accession>A0A848CYT5</accession>
<dbReference type="Proteomes" id="UP000561326">
    <property type="component" value="Unassembled WGS sequence"/>
</dbReference>
<name>A0A848CYT5_ANEAE</name>
<dbReference type="AlphaFoldDB" id="A0A848CYT5"/>
<protein>
    <submittedName>
        <fullName evidence="2">Uncharacterized protein</fullName>
    </submittedName>
</protein>
<keyword evidence="1" id="KW-1133">Transmembrane helix</keyword>
<evidence type="ECO:0000256" key="1">
    <source>
        <dbReference type="SAM" id="Phobius"/>
    </source>
</evidence>
<dbReference type="NCBIfam" id="NF040842">
    <property type="entry name" value="elici_assc_perm"/>
    <property type="match status" value="1"/>
</dbReference>
<evidence type="ECO:0000313" key="2">
    <source>
        <dbReference type="EMBL" id="NMF00289.1"/>
    </source>
</evidence>
<keyword evidence="1" id="KW-0472">Membrane</keyword>
<comment type="caution">
    <text evidence="2">The sequence shown here is derived from an EMBL/GenBank/DDBJ whole genome shotgun (WGS) entry which is preliminary data.</text>
</comment>
<feature type="transmembrane region" description="Helical" evidence="1">
    <location>
        <begin position="29"/>
        <end position="46"/>
    </location>
</feature>
<feature type="transmembrane region" description="Helical" evidence="1">
    <location>
        <begin position="452"/>
        <end position="478"/>
    </location>
</feature>
<feature type="transmembrane region" description="Helical" evidence="1">
    <location>
        <begin position="178"/>
        <end position="197"/>
    </location>
</feature>
<gene>
    <name evidence="2" type="ORF">HF838_18850</name>
</gene>
<dbReference type="RefSeq" id="WP_168976082.1">
    <property type="nucleotide sequence ID" value="NZ_JABAGO010000043.1"/>
</dbReference>
<feature type="transmembrane region" description="Helical" evidence="1">
    <location>
        <begin position="334"/>
        <end position="354"/>
    </location>
</feature>
<feature type="transmembrane region" description="Helical" evidence="1">
    <location>
        <begin position="108"/>
        <end position="132"/>
    </location>
</feature>
<evidence type="ECO:0000313" key="3">
    <source>
        <dbReference type="Proteomes" id="UP000561326"/>
    </source>
</evidence>
<feature type="transmembrane region" description="Helical" evidence="1">
    <location>
        <begin position="235"/>
        <end position="261"/>
    </location>
</feature>
<organism evidence="2 3">
    <name type="scientific">Aneurinibacillus aneurinilyticus</name>
    <name type="common">Bacillus aneurinolyticus</name>
    <dbReference type="NCBI Taxonomy" id="1391"/>
    <lineage>
        <taxon>Bacteria</taxon>
        <taxon>Bacillati</taxon>
        <taxon>Bacillota</taxon>
        <taxon>Bacilli</taxon>
        <taxon>Bacillales</taxon>
        <taxon>Paenibacillaceae</taxon>
        <taxon>Aneurinibacillus group</taxon>
        <taxon>Aneurinibacillus</taxon>
    </lineage>
</organism>
<dbReference type="EMBL" id="JABAGO010000043">
    <property type="protein sequence ID" value="NMF00289.1"/>
    <property type="molecule type" value="Genomic_DNA"/>
</dbReference>
<sequence>MNFIKYLSFKYKLNSNHRKSSAEALADKVAFFILIAIVTAIVYFIIKLFPQSIQDNMNQYAMGVFAFVYVISLSSAVKKYYKEYFLAPEREILLIAPIRNSQIILSRFFIVAFDVLVFGCIFLLPFVTANYFAGNIHFGIVLITIPQVLAVAIVSSFFAHTLFAFAYMFTRGKGLKTAAYTLVVIAWVGVIAIIVFWQNYKSFFLVQDHLLKGIFHVLFKYPEYMLANQITGADIGIFSLVSIANMLILLFLAFSLTSFCYKKGLLSVSSRDLEKSFYISKLSAFLNKHVENAFLKKDILYLIRSPKLFSVYITPILFTSILEIRIQFASLGVFFSIFISVFIAIIVSITLNVLQTDDLNHKNLLFSIPFDIENLFKSRIILLFTLSTLVAGTFITFICLVESVRWEYLFFSLVQLLFMTYISSKVLVSRVIHKSNKNFSGYRYNGSLAGTIFYYMLAWNIPLLILFSFLSGFLMYAVEEGFTLSLYTGGILIVVCLLVLAMFYRSTRIHINQPKENHV</sequence>
<keyword evidence="1" id="KW-0812">Transmembrane</keyword>
<feature type="transmembrane region" description="Helical" evidence="1">
    <location>
        <begin position="380"/>
        <end position="403"/>
    </location>
</feature>
<reference evidence="2 3" key="1">
    <citation type="submission" date="2020-04" db="EMBL/GenBank/DDBJ databases">
        <authorList>
            <person name="Hitch T.C.A."/>
            <person name="Wylensek D."/>
            <person name="Clavel T."/>
        </authorList>
    </citation>
    <scope>NUCLEOTIDE SEQUENCE [LARGE SCALE GENOMIC DNA]</scope>
    <source>
        <strain evidence="2 3">WB01_D5_05</strain>
    </source>
</reference>
<feature type="transmembrane region" description="Helical" evidence="1">
    <location>
        <begin position="58"/>
        <end position="77"/>
    </location>
</feature>
<feature type="transmembrane region" description="Helical" evidence="1">
    <location>
        <begin position="484"/>
        <end position="504"/>
    </location>
</feature>
<feature type="transmembrane region" description="Helical" evidence="1">
    <location>
        <begin position="309"/>
        <end position="328"/>
    </location>
</feature>
<feature type="transmembrane region" description="Helical" evidence="1">
    <location>
        <begin position="409"/>
        <end position="432"/>
    </location>
</feature>
<feature type="transmembrane region" description="Helical" evidence="1">
    <location>
        <begin position="138"/>
        <end position="166"/>
    </location>
</feature>